<protein>
    <recommendedName>
        <fullName evidence="7">Type II secretion system protein GspF domain-containing protein</fullName>
    </recommendedName>
</protein>
<dbReference type="GO" id="GO:0005886">
    <property type="term" value="C:plasma membrane"/>
    <property type="evidence" value="ECO:0007669"/>
    <property type="project" value="UniProtKB-SubCell"/>
</dbReference>
<comment type="subcellular location">
    <subcellularLocation>
        <location evidence="1">Cell membrane</location>
        <topology evidence="1">Multi-pass membrane protein</topology>
    </subcellularLocation>
</comment>
<reference evidence="8 9" key="1">
    <citation type="submission" date="2020-05" db="EMBL/GenBank/DDBJ databases">
        <title>Flexivirga sp. ID2601S isolated from air conditioner.</title>
        <authorList>
            <person name="Kim D.H."/>
        </authorList>
    </citation>
    <scope>NUCLEOTIDE SEQUENCE [LARGE SCALE GENOMIC DNA]</scope>
    <source>
        <strain evidence="8 9">ID2601S</strain>
    </source>
</reference>
<dbReference type="EMBL" id="JABENB010000001">
    <property type="protein sequence ID" value="NNG38027.1"/>
    <property type="molecule type" value="Genomic_DNA"/>
</dbReference>
<keyword evidence="4 6" id="KW-1133">Transmembrane helix</keyword>
<gene>
    <name evidence="8" type="ORF">HJ588_01885</name>
</gene>
<feature type="domain" description="Type II secretion system protein GspF" evidence="7">
    <location>
        <begin position="41"/>
        <end position="149"/>
    </location>
</feature>
<evidence type="ECO:0000256" key="2">
    <source>
        <dbReference type="ARBA" id="ARBA00022475"/>
    </source>
</evidence>
<dbReference type="InterPro" id="IPR018076">
    <property type="entry name" value="T2SS_GspF_dom"/>
</dbReference>
<dbReference type="AlphaFoldDB" id="A0A849ADP1"/>
<accession>A0A849ADP1</accession>
<evidence type="ECO:0000259" key="7">
    <source>
        <dbReference type="Pfam" id="PF00482"/>
    </source>
</evidence>
<sequence length="198" mass="20727">MSLRRRRSRRDADVDRLTSMLEGIGPAIAAGVAPSTAVATSALLSAAAIDDGRLRDDLRRLAREAAAGAELAPVWAQLHQAHGLPALASVARAWALSEQLGCGVAESLATASAMMREQVDRDRRVDVVTAGPRATMQLLTLLPLAGVGIAALIGVSPWRLYAGTLGAVVLVCGALLILGGRRLVRRMIRRACAPAEIA</sequence>
<organism evidence="8 9">
    <name type="scientific">Flexivirga aerilata</name>
    <dbReference type="NCBI Taxonomy" id="1656889"/>
    <lineage>
        <taxon>Bacteria</taxon>
        <taxon>Bacillati</taxon>
        <taxon>Actinomycetota</taxon>
        <taxon>Actinomycetes</taxon>
        <taxon>Micrococcales</taxon>
        <taxon>Dermacoccaceae</taxon>
        <taxon>Flexivirga</taxon>
    </lineage>
</organism>
<evidence type="ECO:0000256" key="6">
    <source>
        <dbReference type="SAM" id="Phobius"/>
    </source>
</evidence>
<name>A0A849ADP1_9MICO</name>
<evidence type="ECO:0000256" key="1">
    <source>
        <dbReference type="ARBA" id="ARBA00004651"/>
    </source>
</evidence>
<dbReference type="Proteomes" id="UP000557772">
    <property type="component" value="Unassembled WGS sequence"/>
</dbReference>
<dbReference type="PANTHER" id="PTHR35007">
    <property type="entry name" value="INTEGRAL MEMBRANE PROTEIN-RELATED"/>
    <property type="match status" value="1"/>
</dbReference>
<dbReference type="RefSeq" id="WP_171151423.1">
    <property type="nucleotide sequence ID" value="NZ_JABENB010000001.1"/>
</dbReference>
<feature type="transmembrane region" description="Helical" evidence="6">
    <location>
        <begin position="138"/>
        <end position="155"/>
    </location>
</feature>
<evidence type="ECO:0000313" key="9">
    <source>
        <dbReference type="Proteomes" id="UP000557772"/>
    </source>
</evidence>
<evidence type="ECO:0000256" key="4">
    <source>
        <dbReference type="ARBA" id="ARBA00022989"/>
    </source>
</evidence>
<keyword evidence="9" id="KW-1185">Reference proteome</keyword>
<keyword evidence="3 6" id="KW-0812">Transmembrane</keyword>
<keyword evidence="2" id="KW-1003">Cell membrane</keyword>
<keyword evidence="5 6" id="KW-0472">Membrane</keyword>
<evidence type="ECO:0000256" key="3">
    <source>
        <dbReference type="ARBA" id="ARBA00022692"/>
    </source>
</evidence>
<evidence type="ECO:0000313" key="8">
    <source>
        <dbReference type="EMBL" id="NNG38027.1"/>
    </source>
</evidence>
<dbReference type="PANTHER" id="PTHR35007:SF4">
    <property type="entry name" value="CONSERVED TRANSMEMBRANE PROTEIN-RELATED"/>
    <property type="match status" value="1"/>
</dbReference>
<evidence type="ECO:0000256" key="5">
    <source>
        <dbReference type="ARBA" id="ARBA00023136"/>
    </source>
</evidence>
<dbReference type="Pfam" id="PF00482">
    <property type="entry name" value="T2SSF"/>
    <property type="match status" value="1"/>
</dbReference>
<comment type="caution">
    <text evidence="8">The sequence shown here is derived from an EMBL/GenBank/DDBJ whole genome shotgun (WGS) entry which is preliminary data.</text>
</comment>
<proteinExistence type="predicted"/>
<feature type="transmembrane region" description="Helical" evidence="6">
    <location>
        <begin position="161"/>
        <end position="180"/>
    </location>
</feature>